<evidence type="ECO:0000256" key="6">
    <source>
        <dbReference type="ARBA" id="ARBA00022888"/>
    </source>
</evidence>
<dbReference type="Pfam" id="PF13537">
    <property type="entry name" value="GATase_7"/>
    <property type="match status" value="1"/>
</dbReference>
<comment type="catalytic activity">
    <reaction evidence="8">
        <text>L-aspartate + L-glutamine + ATP + H2O = L-asparagine + L-glutamate + AMP + diphosphate + H(+)</text>
        <dbReference type="Rhea" id="RHEA:12228"/>
        <dbReference type="ChEBI" id="CHEBI:15377"/>
        <dbReference type="ChEBI" id="CHEBI:15378"/>
        <dbReference type="ChEBI" id="CHEBI:29985"/>
        <dbReference type="ChEBI" id="CHEBI:29991"/>
        <dbReference type="ChEBI" id="CHEBI:30616"/>
        <dbReference type="ChEBI" id="CHEBI:33019"/>
        <dbReference type="ChEBI" id="CHEBI:58048"/>
        <dbReference type="ChEBI" id="CHEBI:58359"/>
        <dbReference type="ChEBI" id="CHEBI:456215"/>
        <dbReference type="EC" id="6.3.5.4"/>
    </reaction>
</comment>
<dbReference type="InterPro" id="IPR001962">
    <property type="entry name" value="Asn_synthase"/>
</dbReference>
<dbReference type="EMBL" id="FQVI01000004">
    <property type="protein sequence ID" value="SHE66449.1"/>
    <property type="molecule type" value="Genomic_DNA"/>
</dbReference>
<dbReference type="GO" id="GO:0005829">
    <property type="term" value="C:cytosol"/>
    <property type="evidence" value="ECO:0007669"/>
    <property type="project" value="TreeGrafter"/>
</dbReference>
<evidence type="ECO:0000256" key="9">
    <source>
        <dbReference type="PIRSR" id="PIRSR001589-1"/>
    </source>
</evidence>
<accession>A0A1M4VBW1</accession>
<dbReference type="Pfam" id="PF00733">
    <property type="entry name" value="Asn_synthase"/>
    <property type="match status" value="1"/>
</dbReference>
<dbReference type="CDD" id="cd01991">
    <property type="entry name" value="Asn_synthase_B_C"/>
    <property type="match status" value="1"/>
</dbReference>
<feature type="binding site" evidence="10">
    <location>
        <position position="106"/>
    </location>
    <ligand>
        <name>L-glutamine</name>
        <dbReference type="ChEBI" id="CHEBI:58359"/>
    </ligand>
</feature>
<dbReference type="Proteomes" id="UP000184245">
    <property type="component" value="Unassembled WGS sequence"/>
</dbReference>
<dbReference type="AlphaFoldDB" id="A0A1M4VBW1"/>
<dbReference type="PANTHER" id="PTHR43284:SF1">
    <property type="entry name" value="ASPARAGINE SYNTHETASE"/>
    <property type="match status" value="1"/>
</dbReference>
<dbReference type="InterPro" id="IPR006426">
    <property type="entry name" value="Asn_synth_AEB"/>
</dbReference>
<evidence type="ECO:0000256" key="4">
    <source>
        <dbReference type="ARBA" id="ARBA00022741"/>
    </source>
</evidence>
<evidence type="ECO:0000259" key="12">
    <source>
        <dbReference type="PROSITE" id="PS51278"/>
    </source>
</evidence>
<evidence type="ECO:0000256" key="2">
    <source>
        <dbReference type="ARBA" id="ARBA00005752"/>
    </source>
</evidence>
<keyword evidence="6 9" id="KW-0061">Asparagine biosynthesis</keyword>
<gene>
    <name evidence="13" type="ORF">SAMN02745158_01149</name>
</gene>
<name>A0A1M4VBW1_9CLOT</name>
<dbReference type="EC" id="6.3.5.4" evidence="3"/>
<protein>
    <recommendedName>
        <fullName evidence="3">asparagine synthase (glutamine-hydrolyzing)</fullName>
        <ecNumber evidence="3">6.3.5.4</ecNumber>
    </recommendedName>
</protein>
<dbReference type="InterPro" id="IPR014729">
    <property type="entry name" value="Rossmann-like_a/b/a_fold"/>
</dbReference>
<dbReference type="Gene3D" id="3.60.20.10">
    <property type="entry name" value="Glutamine Phosphoribosylpyrophosphate, subunit 1, domain 1"/>
    <property type="match status" value="1"/>
</dbReference>
<dbReference type="GO" id="GO:0006529">
    <property type="term" value="P:asparagine biosynthetic process"/>
    <property type="evidence" value="ECO:0007669"/>
    <property type="project" value="UniProtKB-KW"/>
</dbReference>
<evidence type="ECO:0000313" key="13">
    <source>
        <dbReference type="EMBL" id="SHE66449.1"/>
    </source>
</evidence>
<keyword evidence="5 10" id="KW-0067">ATP-binding</keyword>
<evidence type="ECO:0000256" key="11">
    <source>
        <dbReference type="PIRSR" id="PIRSR001589-3"/>
    </source>
</evidence>
<sequence>MCGIAGFCNLRGEFTKERKKWECQLARMNKVQKRRGPDDEGIFLSPHCGLAHVRLAIIDLLTGHQPMKKKTGGRTWTIVYNGEIYNMKELRRELQLEGAVFETESDTEVILTGYILHGEKYIKKLNGIFAIAIWDEGEDTLYLFRDRLGIKPLFYTFLDNTLIFSSEIKGLLEYPGVKPQVDKEGLCEILALGPAKTYGKGVFRNIKEVLPGHRIRFAKDSLQDQAYWKLESRPHEDSYKETVEKTAWLVEDAVKKQMLSDIPISTFLSGGVDSSLVTAICAKELKKQGKILNTFSFDFKDNRKYFKANDFQPSEDRPWVDKMVEYSQTNHHYLECDNMELIDYLFQAVDARDLPCMADVESSLLYFCSKVVDYNKVTLTGECADEIFGGYPWFHKQVAFRTEAFPWSSSMEPRKVLLSEDVIQELHMEEYAKQAYEMTVGETPRLEGEDAVESRRREIAYLNLRWFMVTLLDRMDRTSMYNGLEARVPLADHRIVEYIWNVPWRMKCPDGIVKGLLREAGAGKLPEEVLWRRKSPYPKTYHPEYEALLGQRLQEVLSDPGAPVRKLLDTGKVKKFIESPSDYGKPWYGQLMAGPQMLAYMLQVNYWMETYGVELV</sequence>
<dbReference type="OrthoDB" id="9763290at2"/>
<dbReference type="GO" id="GO:0004066">
    <property type="term" value="F:asparagine synthase (glutamine-hydrolyzing) activity"/>
    <property type="evidence" value="ECO:0007669"/>
    <property type="project" value="UniProtKB-EC"/>
</dbReference>
<dbReference type="InterPro" id="IPR017932">
    <property type="entry name" value="GATase_2_dom"/>
</dbReference>
<dbReference type="PANTHER" id="PTHR43284">
    <property type="entry name" value="ASPARAGINE SYNTHETASE (GLUTAMINE-HYDROLYZING)"/>
    <property type="match status" value="1"/>
</dbReference>
<evidence type="ECO:0000256" key="7">
    <source>
        <dbReference type="ARBA" id="ARBA00022962"/>
    </source>
</evidence>
<dbReference type="GO" id="GO:0005524">
    <property type="term" value="F:ATP binding"/>
    <property type="evidence" value="ECO:0007669"/>
    <property type="project" value="UniProtKB-KW"/>
</dbReference>
<reference evidence="13 14" key="1">
    <citation type="submission" date="2016-11" db="EMBL/GenBank/DDBJ databases">
        <authorList>
            <person name="Jaros S."/>
            <person name="Januszkiewicz K."/>
            <person name="Wedrychowicz H."/>
        </authorList>
    </citation>
    <scope>NUCLEOTIDE SEQUENCE [LARGE SCALE GENOMIC DNA]</scope>
    <source>
        <strain evidence="13 14">DSM 17459</strain>
    </source>
</reference>
<dbReference type="STRING" id="1122155.SAMN02745158_01149"/>
<dbReference type="InterPro" id="IPR029055">
    <property type="entry name" value="Ntn_hydrolases_N"/>
</dbReference>
<keyword evidence="7 9" id="KW-0315">Glutamine amidotransferase</keyword>
<dbReference type="CDD" id="cd00712">
    <property type="entry name" value="AsnB"/>
    <property type="match status" value="1"/>
</dbReference>
<dbReference type="PIRSF" id="PIRSF001589">
    <property type="entry name" value="Asn_synthetase_glu-h"/>
    <property type="match status" value="1"/>
</dbReference>
<proteinExistence type="inferred from homology"/>
<evidence type="ECO:0000256" key="8">
    <source>
        <dbReference type="ARBA" id="ARBA00048741"/>
    </source>
</evidence>
<dbReference type="SUPFAM" id="SSF52402">
    <property type="entry name" value="Adenine nucleotide alpha hydrolases-like"/>
    <property type="match status" value="1"/>
</dbReference>
<comment type="similarity">
    <text evidence="2">Belongs to the asparagine synthetase family.</text>
</comment>
<evidence type="ECO:0000256" key="5">
    <source>
        <dbReference type="ARBA" id="ARBA00022840"/>
    </source>
</evidence>
<feature type="active site" description="For GATase activity" evidence="9">
    <location>
        <position position="2"/>
    </location>
</feature>
<comment type="pathway">
    <text evidence="1">Amino-acid biosynthesis; L-asparagine biosynthesis; L-asparagine from L-aspartate (L-Gln route): step 1/1.</text>
</comment>
<evidence type="ECO:0000256" key="3">
    <source>
        <dbReference type="ARBA" id="ARBA00012737"/>
    </source>
</evidence>
<dbReference type="RefSeq" id="WP_072849798.1">
    <property type="nucleotide sequence ID" value="NZ_FQVI01000004.1"/>
</dbReference>
<dbReference type="NCBIfam" id="TIGR01536">
    <property type="entry name" value="asn_synth_AEB"/>
    <property type="match status" value="1"/>
</dbReference>
<organism evidence="13 14">
    <name type="scientific">Lactonifactor longoviformis DSM 17459</name>
    <dbReference type="NCBI Taxonomy" id="1122155"/>
    <lineage>
        <taxon>Bacteria</taxon>
        <taxon>Bacillati</taxon>
        <taxon>Bacillota</taxon>
        <taxon>Clostridia</taxon>
        <taxon>Eubacteriales</taxon>
        <taxon>Clostridiaceae</taxon>
        <taxon>Lactonifactor</taxon>
    </lineage>
</organism>
<keyword evidence="4 10" id="KW-0547">Nucleotide-binding</keyword>
<feature type="site" description="Important for beta-aspartyl-AMP intermediate formation" evidence="11">
    <location>
        <position position="382"/>
    </location>
</feature>
<dbReference type="Gene3D" id="3.40.50.620">
    <property type="entry name" value="HUPs"/>
    <property type="match status" value="1"/>
</dbReference>
<dbReference type="SUPFAM" id="SSF56235">
    <property type="entry name" value="N-terminal nucleophile aminohydrolases (Ntn hydrolases)"/>
    <property type="match status" value="1"/>
</dbReference>
<evidence type="ECO:0000256" key="10">
    <source>
        <dbReference type="PIRSR" id="PIRSR001589-2"/>
    </source>
</evidence>
<keyword evidence="14" id="KW-1185">Reference proteome</keyword>
<dbReference type="PROSITE" id="PS51278">
    <property type="entry name" value="GATASE_TYPE_2"/>
    <property type="match status" value="1"/>
</dbReference>
<dbReference type="InterPro" id="IPR033738">
    <property type="entry name" value="AsnB_N"/>
</dbReference>
<feature type="domain" description="Glutamine amidotransferase type-2" evidence="12">
    <location>
        <begin position="2"/>
        <end position="220"/>
    </location>
</feature>
<keyword evidence="9" id="KW-0028">Amino-acid biosynthesis</keyword>
<dbReference type="InterPro" id="IPR051786">
    <property type="entry name" value="ASN_synthetase/amidase"/>
</dbReference>
<evidence type="ECO:0000313" key="14">
    <source>
        <dbReference type="Proteomes" id="UP000184245"/>
    </source>
</evidence>
<evidence type="ECO:0000256" key="1">
    <source>
        <dbReference type="ARBA" id="ARBA00005187"/>
    </source>
</evidence>